<keyword evidence="1" id="KW-0732">Signal</keyword>
<feature type="chain" id="PRO_5026825763" description="Cysteine rich repeat-containing protein" evidence="1">
    <location>
        <begin position="27"/>
        <end position="86"/>
    </location>
</feature>
<name>A0A6N8DM14_RHOAC</name>
<proteinExistence type="predicted"/>
<sequence length="86" mass="9643">MLKTSSGLKLGVALLAALAFATPASASLREQQAARRQQTDDCQPDARRLCNQHIPNVDAITACMQRHVKQLRPACRRHFQHGHRHH</sequence>
<dbReference type="OrthoDB" id="8245037at2"/>
<evidence type="ECO:0000313" key="3">
    <source>
        <dbReference type="Proteomes" id="UP000439113"/>
    </source>
</evidence>
<dbReference type="AlphaFoldDB" id="A0A6N8DM14"/>
<accession>A0A6N8DM14</accession>
<organism evidence="2 3">
    <name type="scientific">Rhodoblastus acidophilus</name>
    <name type="common">Rhodopseudomonas acidophila</name>
    <dbReference type="NCBI Taxonomy" id="1074"/>
    <lineage>
        <taxon>Bacteria</taxon>
        <taxon>Pseudomonadati</taxon>
        <taxon>Pseudomonadota</taxon>
        <taxon>Alphaproteobacteria</taxon>
        <taxon>Hyphomicrobiales</taxon>
        <taxon>Rhodoblastaceae</taxon>
        <taxon>Rhodoblastus</taxon>
    </lineage>
</organism>
<feature type="signal peptide" evidence="1">
    <location>
        <begin position="1"/>
        <end position="26"/>
    </location>
</feature>
<evidence type="ECO:0000256" key="1">
    <source>
        <dbReference type="SAM" id="SignalP"/>
    </source>
</evidence>
<evidence type="ECO:0000313" key="2">
    <source>
        <dbReference type="EMBL" id="MTV30221.1"/>
    </source>
</evidence>
<comment type="caution">
    <text evidence="2">The sequence shown here is derived from an EMBL/GenBank/DDBJ whole genome shotgun (WGS) entry which is preliminary data.</text>
</comment>
<evidence type="ECO:0008006" key="4">
    <source>
        <dbReference type="Google" id="ProtNLM"/>
    </source>
</evidence>
<reference evidence="2 3" key="1">
    <citation type="submission" date="2019-11" db="EMBL/GenBank/DDBJ databases">
        <title>Whole-genome sequence of a Rhodoblastus acidophilus DSM 142.</title>
        <authorList>
            <person name="Kyndt J.A."/>
            <person name="Meyer T.E."/>
        </authorList>
    </citation>
    <scope>NUCLEOTIDE SEQUENCE [LARGE SCALE GENOMIC DNA]</scope>
    <source>
        <strain evidence="2 3">DSM 142</strain>
    </source>
</reference>
<protein>
    <recommendedName>
        <fullName evidence="4">Cysteine rich repeat-containing protein</fullName>
    </recommendedName>
</protein>
<dbReference type="Proteomes" id="UP000439113">
    <property type="component" value="Unassembled WGS sequence"/>
</dbReference>
<dbReference type="RefSeq" id="WP_155444898.1">
    <property type="nucleotide sequence ID" value="NZ_JAOQNR010000003.1"/>
</dbReference>
<dbReference type="EMBL" id="WNKS01000003">
    <property type="protein sequence ID" value="MTV30221.1"/>
    <property type="molecule type" value="Genomic_DNA"/>
</dbReference>
<gene>
    <name evidence="2" type="ORF">GJ654_04355</name>
</gene>